<dbReference type="RefSeq" id="WP_346102776.1">
    <property type="nucleotide sequence ID" value="NZ_BAAAOD010000014.1"/>
</dbReference>
<reference evidence="2 3" key="1">
    <citation type="submission" date="2024-03" db="EMBL/GenBank/DDBJ databases">
        <title>Draft genome sequence of Pseudonocardia carboxydivorans JCM 14827.</title>
        <authorList>
            <person name="Duangmal K."/>
        </authorList>
    </citation>
    <scope>NUCLEOTIDE SEQUENCE [LARGE SCALE GENOMIC DNA]</scope>
    <source>
        <strain evidence="2 3">JCM 14827</strain>
    </source>
</reference>
<feature type="region of interest" description="Disordered" evidence="1">
    <location>
        <begin position="374"/>
        <end position="397"/>
    </location>
</feature>
<organism evidence="2 3">
    <name type="scientific">Pseudonocardia alni subsp. carboxydivorans</name>
    <dbReference type="NCBI Taxonomy" id="415010"/>
    <lineage>
        <taxon>Bacteria</taxon>
        <taxon>Bacillati</taxon>
        <taxon>Actinomycetota</taxon>
        <taxon>Actinomycetes</taxon>
        <taxon>Pseudonocardiales</taxon>
        <taxon>Pseudonocardiaceae</taxon>
        <taxon>Pseudonocardia</taxon>
    </lineage>
</organism>
<comment type="caution">
    <text evidence="2">The sequence shown here is derived from an EMBL/GenBank/DDBJ whole genome shotgun (WGS) entry which is preliminary data.</text>
</comment>
<accession>A0ABU9AFR9</accession>
<evidence type="ECO:0000313" key="3">
    <source>
        <dbReference type="Proteomes" id="UP001367513"/>
    </source>
</evidence>
<feature type="compositionally biased region" description="Low complexity" evidence="1">
    <location>
        <begin position="159"/>
        <end position="206"/>
    </location>
</feature>
<feature type="compositionally biased region" description="Low complexity" evidence="1">
    <location>
        <begin position="50"/>
        <end position="80"/>
    </location>
</feature>
<feature type="region of interest" description="Disordered" evidence="1">
    <location>
        <begin position="135"/>
        <end position="241"/>
    </location>
</feature>
<feature type="region of interest" description="Disordered" evidence="1">
    <location>
        <begin position="324"/>
        <end position="344"/>
    </location>
</feature>
<dbReference type="EMBL" id="JBBPIX010000008">
    <property type="protein sequence ID" value="MEK6465276.1"/>
    <property type="molecule type" value="Genomic_DNA"/>
</dbReference>
<feature type="compositionally biased region" description="Low complexity" evidence="1">
    <location>
        <begin position="87"/>
        <end position="98"/>
    </location>
</feature>
<evidence type="ECO:0000313" key="2">
    <source>
        <dbReference type="EMBL" id="MEK6465276.1"/>
    </source>
</evidence>
<protein>
    <submittedName>
        <fullName evidence="2">Uncharacterized protein</fullName>
    </submittedName>
</protein>
<gene>
    <name evidence="2" type="ORF">WG925_16140</name>
</gene>
<dbReference type="Proteomes" id="UP001367513">
    <property type="component" value="Unassembled WGS sequence"/>
</dbReference>
<feature type="compositionally biased region" description="Pro residues" evidence="1">
    <location>
        <begin position="99"/>
        <end position="113"/>
    </location>
</feature>
<proteinExistence type="predicted"/>
<name>A0ABU9AFR9_PSEA5</name>
<evidence type="ECO:0000256" key="1">
    <source>
        <dbReference type="SAM" id="MobiDB-lite"/>
    </source>
</evidence>
<feature type="region of interest" description="Disordered" evidence="1">
    <location>
        <begin position="1"/>
        <end position="117"/>
    </location>
</feature>
<keyword evidence="3" id="KW-1185">Reference proteome</keyword>
<sequence length="397" mass="39579">MTRATTMSPFRLFGRTARDGRPLDDGPDPWLDDPAPAPAPRPAAPRAREAVPAPSTRGTPAAPVAEGPATAAARPAVWTPRRPPQEPVAEPEPVTDPFGFPPVPPAGPPPAVAPVPATAPISDEVAAAWAAWAPAATPRADGSQGGADPGVRPSASDTAAVASGPAPADPDSSGSAAPSGRVTPAVPSGPASSGSTPATQALSGPAPSGPAPSGPTLSDHGPVSRSAGSPVGTPSPPVDPAEASALAGAFAADLLSWDEDDVARRGRVLSAYLPTTAADGLLGWTGTGRQRADLVLPGRVRTDGDHAVVDVRVRVVPYRRVDARGTAAPEPEPDDPIGAPAGAPAPAARGWRGLAARWVRLEVGVVLTGDGLVVDAGPEAEPARRPSPVDLARGGAR</sequence>